<dbReference type="VEuPathDB" id="CryptoDB:Vbra_22065"/>
<organism evidence="1 2">
    <name type="scientific">Vitrella brassicaformis (strain CCMP3155)</name>
    <dbReference type="NCBI Taxonomy" id="1169540"/>
    <lineage>
        <taxon>Eukaryota</taxon>
        <taxon>Sar</taxon>
        <taxon>Alveolata</taxon>
        <taxon>Colpodellida</taxon>
        <taxon>Vitrellaceae</taxon>
        <taxon>Vitrella</taxon>
    </lineage>
</organism>
<evidence type="ECO:0000313" key="2">
    <source>
        <dbReference type="Proteomes" id="UP000041254"/>
    </source>
</evidence>
<dbReference type="EMBL" id="CDMY01000598">
    <property type="protein sequence ID" value="CEM25354.1"/>
    <property type="molecule type" value="Genomic_DNA"/>
</dbReference>
<dbReference type="Proteomes" id="UP000041254">
    <property type="component" value="Unassembled WGS sequence"/>
</dbReference>
<proteinExistence type="predicted"/>
<reference evidence="1 2" key="1">
    <citation type="submission" date="2014-11" db="EMBL/GenBank/DDBJ databases">
        <authorList>
            <person name="Zhu J."/>
            <person name="Qi W."/>
            <person name="Song R."/>
        </authorList>
    </citation>
    <scope>NUCLEOTIDE SEQUENCE [LARGE SCALE GENOMIC DNA]</scope>
</reference>
<gene>
    <name evidence="1" type="ORF">Vbra_22065</name>
</gene>
<keyword evidence="2" id="KW-1185">Reference proteome</keyword>
<protein>
    <submittedName>
        <fullName evidence="1">Uncharacterized protein</fullName>
    </submittedName>
</protein>
<evidence type="ECO:0000313" key="1">
    <source>
        <dbReference type="EMBL" id="CEM25354.1"/>
    </source>
</evidence>
<dbReference type="PhylomeDB" id="A0A0G4G912"/>
<sequence length="135" mass="14931">MVDKVSRQFAAVSDLLAELAETINSTIALTRHRRAQATSLDLTDIPAAPMRVLIAQSDLTTVAHLKSTARPIRNALRPIIRRYRLRKAIERAGVGGVVQFDPQLSHGDVMKAMWVVEEGGEGGWGEICRHTPPRR</sequence>
<dbReference type="AlphaFoldDB" id="A0A0G4G912"/>
<accession>A0A0G4G912</accession>
<name>A0A0G4G912_VITBC</name>
<dbReference type="InParanoid" id="A0A0G4G912"/>